<accession>A0A2A6BTV7</accession>
<keyword evidence="2" id="KW-1185">Reference proteome</keyword>
<organism evidence="1 2">
    <name type="scientific">Pristionchus pacificus</name>
    <name type="common">Parasitic nematode worm</name>
    <dbReference type="NCBI Taxonomy" id="54126"/>
    <lineage>
        <taxon>Eukaryota</taxon>
        <taxon>Metazoa</taxon>
        <taxon>Ecdysozoa</taxon>
        <taxon>Nematoda</taxon>
        <taxon>Chromadorea</taxon>
        <taxon>Rhabditida</taxon>
        <taxon>Rhabditina</taxon>
        <taxon>Diplogasteromorpha</taxon>
        <taxon>Diplogasteroidea</taxon>
        <taxon>Neodiplogasteridae</taxon>
        <taxon>Pristionchus</taxon>
    </lineage>
</organism>
<name>A0A2A6BTV7_PRIPA</name>
<dbReference type="PANTHER" id="PTHR47521:SF18">
    <property type="entry name" value="G PROTEIN-COUPLED RECEPTOR-RELATED"/>
    <property type="match status" value="1"/>
</dbReference>
<gene>
    <name evidence="1" type="primary">WBGene00275506</name>
</gene>
<protein>
    <submittedName>
        <fullName evidence="1">Uncharacterized protein</fullName>
    </submittedName>
</protein>
<accession>A0A8R1UP25</accession>
<sequence length="429" mass="48723">IAIAVERIVSTIDAEQYYNAPLASRVLIAFVVSMITFTYFIGRIAFEYDKFLIAGTILLSCDILTLVTNTLSVRYTKERFEAPFVNLNAKYQVKESYQMSVAMKPVFITIFFVKCVIGTSSMICLSTRNPFAIGYNDMFYSTVLKVNECGFETCAGFLFNIWLFGYLALFNASIALWIASLLDEHGYLAQSMKNPPHRLLLYEICTSCSLFCTVCEIAIAVERIVSTIDAEQYYNAPLASRVLIAFVVSMVRTTFLDKSDPHIQITFTYFIGRITFEYDKFLIAGTILLSCDILTLVTNTLSVRYTKERFEAPFVNLNAKYQVKESYQMSVAMKPVFITIFFVKCVIGTSSMICLSTRNPYAIGYNDMFYSTANAICASILCIMLIRKHPLLKRHTQLWLGMKTSALSVQSNTLADTENHFEALKEYWK</sequence>
<dbReference type="Proteomes" id="UP000005239">
    <property type="component" value="Unassembled WGS sequence"/>
</dbReference>
<proteinExistence type="predicted"/>
<reference evidence="1" key="2">
    <citation type="submission" date="2022-06" db="UniProtKB">
        <authorList>
            <consortium name="EnsemblMetazoa"/>
        </authorList>
    </citation>
    <scope>IDENTIFICATION</scope>
    <source>
        <strain evidence="1">PS312</strain>
    </source>
</reference>
<dbReference type="PANTHER" id="PTHR47521">
    <property type="entry name" value="SERPENTINE RECEPTOR, CLASS E (EPSILON)-RELATED"/>
    <property type="match status" value="1"/>
</dbReference>
<evidence type="ECO:0000313" key="1">
    <source>
        <dbReference type="EnsemblMetazoa" id="PPA37137.1"/>
    </source>
</evidence>
<dbReference type="InterPro" id="IPR052860">
    <property type="entry name" value="NRL-GPCR1"/>
</dbReference>
<dbReference type="AlphaFoldDB" id="A0A2A6BTV7"/>
<evidence type="ECO:0000313" key="2">
    <source>
        <dbReference type="Proteomes" id="UP000005239"/>
    </source>
</evidence>
<dbReference type="EnsemblMetazoa" id="PPA37137.1">
    <property type="protein sequence ID" value="PPA37137.1"/>
    <property type="gene ID" value="WBGene00275506"/>
</dbReference>
<reference evidence="2" key="1">
    <citation type="journal article" date="2008" name="Nat. Genet.">
        <title>The Pristionchus pacificus genome provides a unique perspective on nematode lifestyle and parasitism.</title>
        <authorList>
            <person name="Dieterich C."/>
            <person name="Clifton S.W."/>
            <person name="Schuster L.N."/>
            <person name="Chinwalla A."/>
            <person name="Delehaunty K."/>
            <person name="Dinkelacker I."/>
            <person name="Fulton L."/>
            <person name="Fulton R."/>
            <person name="Godfrey J."/>
            <person name="Minx P."/>
            <person name="Mitreva M."/>
            <person name="Roeseler W."/>
            <person name="Tian H."/>
            <person name="Witte H."/>
            <person name="Yang S.P."/>
            <person name="Wilson R.K."/>
            <person name="Sommer R.J."/>
        </authorList>
    </citation>
    <scope>NUCLEOTIDE SEQUENCE [LARGE SCALE GENOMIC DNA]</scope>
    <source>
        <strain evidence="2">PS312</strain>
    </source>
</reference>